<keyword evidence="1" id="KW-1188">Viral release from host cell</keyword>
<gene>
    <name evidence="4" type="ORF">SAMN02745174_02218</name>
</gene>
<feature type="coiled-coil region" evidence="2">
    <location>
        <begin position="615"/>
        <end position="662"/>
    </location>
</feature>
<keyword evidence="2" id="KW-0175">Coiled coil</keyword>
<evidence type="ECO:0000313" key="4">
    <source>
        <dbReference type="EMBL" id="SJZ99815.1"/>
    </source>
</evidence>
<feature type="domain" description="Phage tail tape measure protein" evidence="3">
    <location>
        <begin position="109"/>
        <end position="297"/>
    </location>
</feature>
<organism evidence="4 5">
    <name type="scientific">Cetobacterium ceti</name>
    <dbReference type="NCBI Taxonomy" id="180163"/>
    <lineage>
        <taxon>Bacteria</taxon>
        <taxon>Fusobacteriati</taxon>
        <taxon>Fusobacteriota</taxon>
        <taxon>Fusobacteriia</taxon>
        <taxon>Fusobacteriales</taxon>
        <taxon>Fusobacteriaceae</taxon>
        <taxon>Cetobacterium</taxon>
    </lineage>
</organism>
<keyword evidence="5" id="KW-1185">Reference proteome</keyword>
<dbReference type="OrthoDB" id="94923at2"/>
<dbReference type="RefSeq" id="WP_159443623.1">
    <property type="nucleotide sequence ID" value="NZ_FUWX01000019.1"/>
</dbReference>
<proteinExistence type="predicted"/>
<feature type="coiled-coil region" evidence="2">
    <location>
        <begin position="495"/>
        <end position="589"/>
    </location>
</feature>
<dbReference type="InterPro" id="IPR010090">
    <property type="entry name" value="Phage_tape_meas"/>
</dbReference>
<dbReference type="Pfam" id="PF10145">
    <property type="entry name" value="PhageMin_Tail"/>
    <property type="match status" value="1"/>
</dbReference>
<name>A0A1T4Q807_9FUSO</name>
<protein>
    <submittedName>
        <fullName evidence="4">Phage tail tape measure protein, TP901 family, core region</fullName>
    </submittedName>
</protein>
<evidence type="ECO:0000256" key="1">
    <source>
        <dbReference type="ARBA" id="ARBA00022612"/>
    </source>
</evidence>
<dbReference type="NCBIfam" id="TIGR01760">
    <property type="entry name" value="tape_meas_TP901"/>
    <property type="match status" value="1"/>
</dbReference>
<dbReference type="EMBL" id="FUWX01000019">
    <property type="protein sequence ID" value="SJZ99815.1"/>
    <property type="molecule type" value="Genomic_DNA"/>
</dbReference>
<evidence type="ECO:0000256" key="2">
    <source>
        <dbReference type="SAM" id="Coils"/>
    </source>
</evidence>
<sequence>MNIEDYLLQVKVQLKDEMSQEIAKGKESLEKMNKELLDSVIAADKATKAQEKSAKKIKDAWETVGTKSKYVFLSLGAGAAFSIKKYADVEYSIKKVQTISSASMDQLKKDAIDLSLKYGVSATEILNGNYDLVSSMGDVKEANEIMDTAIKLSIGGFTTYTGALNGLIAVMNGYNMKSSESMTVANKLIAIQNNGIITVNELQNTLARVAPTASSAGLSFDQLGAAIATITSKKLSPEQTMTVIDGLLTQINMSSSQLNKTFKEISGSTFKEFINSGGSLINGLVQIKDYATRTNKSLSDIFTDQSATKAAIFLTSNTELFKKNMSQIVNSNNLLEKNYLKVSESTKQQFEKLVTAFESATIQLGEGLNPKIKELTEYLNKVDWNKVFSSENIDNIIKTGKVVAGITGTVWGLNFAYATTVKTVETLKNIWESLGKLPIVKVTDYIANLSKKVSVPIGIVLNSTKTNIGEDELVKNYLKGSSLFDSKYNIPKRKLSNQENEIKETTNNILTIVEEYQKKLNEFSLKGIELPSIKFEALNKRRELLVNLIANLRKNNGEESLIIAKEEELKKLNKEIDILSDKLKVLKKIDEVKIKFNLDQKTFNLKGELFNLSNLEKAQGQVDLLQEKITSLLSVGAGREILKPLSDELKVAKEKVKEIKKEISLNNLKTEFEKNLTNLNIKLEIFGANEQERLKETINFLSSEINKAIINGNVKRAKELGKNLKTIQNKYDNEYLIPKKKEELRKDAINNFNNGIINMGNSISNIASLIDNDFSRSLNTIINGISTFSSSLQTFGYKDGIGGLLGVGKEGGLLASAAKGTGFLSSFISPGTASGLMSGVSAAVPWVAGATAAVQIFKGFGSKSDDKRRKKNQENMKMYQENTSALKELGNKLRQNTNTIADFSMSLISSISKSPTLHRISSGGKVLNTMDSVMMENKNFGQLGFLVTESKKSGLRRKRKSWTKFRPMSDEELRQLIGYDDKTSLNDMNLAQLQEYRNKLDSLNNSNSWAFHWAKHFTSRRIENVDTSSLDLYKKNIDEFIFQIETLRKEEKELFKNSTLEAFEGVNVVDQKQLVKQYTEMFNSMGIDAKKYHGAIEDMAKSNQVLITSMEDVRNSFVDSLLKGNSSFASSLGGYFQKLLKNSAMIVYDSMYSEADSYFTKLFKTTSEKLLKMKETNKIDFKGFWDDFDFNKIIETDKIKNNFNLLVDDLRERLKESGISSSVIDSMLPQTELSEKIASIGSMLSSAMNNGLSNNDFNTFEQSLGESIYTSTKESLLKAFGESHIYKNLINKYFDTKSLEEQLRTFTDPKQAFRFLKDSMNSIQEKLEANGLGFNLKKPDKDNYKNLGSAYYQEAKKTITINNTVNFYKEVYGVSDLTSLINNSIEKCLREITTKPKILAN</sequence>
<evidence type="ECO:0000259" key="3">
    <source>
        <dbReference type="Pfam" id="PF10145"/>
    </source>
</evidence>
<dbReference type="STRING" id="180163.SAMN02745174_02218"/>
<dbReference type="PANTHER" id="PTHR37813">
    <property type="entry name" value="FELS-2 PROPHAGE PROTEIN"/>
    <property type="match status" value="1"/>
</dbReference>
<reference evidence="4 5" key="1">
    <citation type="submission" date="2017-02" db="EMBL/GenBank/DDBJ databases">
        <authorList>
            <person name="Peterson S.W."/>
        </authorList>
    </citation>
    <scope>NUCLEOTIDE SEQUENCE [LARGE SCALE GENOMIC DNA]</scope>
    <source>
        <strain evidence="4 5">ATCC 700028</strain>
    </source>
</reference>
<evidence type="ECO:0000313" key="5">
    <source>
        <dbReference type="Proteomes" id="UP000191153"/>
    </source>
</evidence>
<dbReference type="PANTHER" id="PTHR37813:SF1">
    <property type="entry name" value="FELS-2 PROPHAGE PROTEIN"/>
    <property type="match status" value="1"/>
</dbReference>
<accession>A0A1T4Q807</accession>
<dbReference type="Proteomes" id="UP000191153">
    <property type="component" value="Unassembled WGS sequence"/>
</dbReference>